<feature type="region of interest" description="Disordered" evidence="1">
    <location>
        <begin position="1"/>
        <end position="21"/>
    </location>
</feature>
<dbReference type="Proteomes" id="UP000535182">
    <property type="component" value="Unassembled WGS sequence"/>
</dbReference>
<organism evidence="2 3">
    <name type="scientific">Tunturiibacter gelidiferens</name>
    <dbReference type="NCBI Taxonomy" id="3069689"/>
    <lineage>
        <taxon>Bacteria</taxon>
        <taxon>Pseudomonadati</taxon>
        <taxon>Acidobacteriota</taxon>
        <taxon>Terriglobia</taxon>
        <taxon>Terriglobales</taxon>
        <taxon>Acidobacteriaceae</taxon>
        <taxon>Tunturiibacter</taxon>
    </lineage>
</organism>
<gene>
    <name evidence="2" type="ORF">HDF14_004345</name>
</gene>
<dbReference type="EMBL" id="JACHEB010000011">
    <property type="protein sequence ID" value="MBB5330709.1"/>
    <property type="molecule type" value="Genomic_DNA"/>
</dbReference>
<sequence>MSRSSKQASYRAAPQSHPIPGATVDLIGIAPASTYYKVVIVSGFIYAPDVKLLEYVVEVYSYGYLTASSATKSSHPPRISTLRDCIWRRQ</sequence>
<protein>
    <submittedName>
        <fullName evidence="2">Uncharacterized protein</fullName>
    </submittedName>
</protein>
<comment type="caution">
    <text evidence="2">The sequence shown here is derived from an EMBL/GenBank/DDBJ whole genome shotgun (WGS) entry which is preliminary data.</text>
</comment>
<keyword evidence="3" id="KW-1185">Reference proteome</keyword>
<evidence type="ECO:0000313" key="2">
    <source>
        <dbReference type="EMBL" id="MBB5330709.1"/>
    </source>
</evidence>
<evidence type="ECO:0000256" key="1">
    <source>
        <dbReference type="SAM" id="MobiDB-lite"/>
    </source>
</evidence>
<proteinExistence type="predicted"/>
<dbReference type="AlphaFoldDB" id="A0A9X0QI63"/>
<evidence type="ECO:0000313" key="3">
    <source>
        <dbReference type="Proteomes" id="UP000535182"/>
    </source>
</evidence>
<name>A0A9X0QI63_9BACT</name>
<accession>A0A9X0QI63</accession>
<reference evidence="2 3" key="1">
    <citation type="submission" date="2020-08" db="EMBL/GenBank/DDBJ databases">
        <title>Genomic Encyclopedia of Type Strains, Phase IV (KMG-V): Genome sequencing to study the core and pangenomes of soil and plant-associated prokaryotes.</title>
        <authorList>
            <person name="Whitman W."/>
        </authorList>
    </citation>
    <scope>NUCLEOTIDE SEQUENCE [LARGE SCALE GENOMIC DNA]</scope>
    <source>
        <strain evidence="2 3">X5P2</strain>
    </source>
</reference>